<keyword evidence="16" id="KW-1185">Reference proteome</keyword>
<dbReference type="InterPro" id="IPR029070">
    <property type="entry name" value="Chitinase_insertion_sf"/>
</dbReference>
<evidence type="ECO:0000256" key="9">
    <source>
        <dbReference type="ARBA" id="ARBA00023295"/>
    </source>
</evidence>
<dbReference type="PROSITE" id="PS51910">
    <property type="entry name" value="GH18_2"/>
    <property type="match status" value="1"/>
</dbReference>
<dbReference type="AlphaFoldDB" id="J3NW09"/>
<evidence type="ECO:0000256" key="5">
    <source>
        <dbReference type="ARBA" id="ARBA00022525"/>
    </source>
</evidence>
<dbReference type="EC" id="3.2.1.14" evidence="4"/>
<dbReference type="Proteomes" id="UP000006039">
    <property type="component" value="Unassembled WGS sequence"/>
</dbReference>
<dbReference type="STRING" id="644352.J3NW09"/>
<keyword evidence="6 11" id="KW-0378">Hydrolase</keyword>
<dbReference type="SUPFAM" id="SSF54556">
    <property type="entry name" value="Chitinase insertion domain"/>
    <property type="match status" value="1"/>
</dbReference>
<evidence type="ECO:0000313" key="14">
    <source>
        <dbReference type="EMBL" id="EJT75539.1"/>
    </source>
</evidence>
<evidence type="ECO:0000256" key="11">
    <source>
        <dbReference type="RuleBase" id="RU000489"/>
    </source>
</evidence>
<dbReference type="PANTHER" id="PTHR11177:SF392">
    <property type="entry name" value="HAP41P"/>
    <property type="match status" value="1"/>
</dbReference>
<dbReference type="GO" id="GO:0008061">
    <property type="term" value="F:chitin binding"/>
    <property type="evidence" value="ECO:0007669"/>
    <property type="project" value="InterPro"/>
</dbReference>
<evidence type="ECO:0000256" key="12">
    <source>
        <dbReference type="SAM" id="SignalP"/>
    </source>
</evidence>
<dbReference type="eggNOG" id="KOG2806">
    <property type="taxonomic scope" value="Eukaryota"/>
</dbReference>
<sequence length="458" mass="48548">MSFISISKTALAVLLAVGSVNACPSGTRHSNNNNINNTAAAVKPVGAAAVATSPEIVPPSGGGYSNGGGMHATTYFAGYHAKRSKAFTVEQMPWSKYTDVKYAFAETTANGTLDMHKSAPEELPKFVKAAHAAGVKAQLAIGGWSGSIHFGSNVGDAKNRTAFVKTCLDTVKQYDLDGLDFDWEYPGRQGLGCNAVGPNDTLNFMAFLQELRREQPKPLLLSAAVSLFPYNNKDGQRSANGELSKMAELLDYSIIVGYDIFGAWAGTGGPNAPLAFSCDSKRNNQGGIKEGIEAWVGAGYPKEKLVLGFGAYGHGFTVENKEAFGPDGALLAYPKNSGQRRQGSTWDDDPLVDDCGGAQPASGTFTVWSMVQEGKFLDEAGNPAPGIAHGFDNCSQTPFLYDNATQWWVSYDNAQSIKAKGGYLTSNKLAGFAMWEAGGDFKNLTVDAIRSAVGLPKA</sequence>
<dbReference type="EMBL" id="GL385397">
    <property type="protein sequence ID" value="EJT75539.1"/>
    <property type="molecule type" value="Genomic_DNA"/>
</dbReference>
<dbReference type="InterPro" id="IPR001223">
    <property type="entry name" value="Glyco_hydro18_cat"/>
</dbReference>
<dbReference type="GO" id="GO:0005576">
    <property type="term" value="C:extracellular region"/>
    <property type="evidence" value="ECO:0007669"/>
    <property type="project" value="UniProtKB-SubCell"/>
</dbReference>
<dbReference type="Pfam" id="PF00704">
    <property type="entry name" value="Glyco_hydro_18"/>
    <property type="match status" value="1"/>
</dbReference>
<keyword evidence="8" id="KW-0119">Carbohydrate metabolism</keyword>
<keyword evidence="12" id="KW-0732">Signal</keyword>
<keyword evidence="7" id="KW-0146">Chitin degradation</keyword>
<comment type="catalytic activity">
    <reaction evidence="1">
        <text>Random endo-hydrolysis of N-acetyl-beta-D-glucosaminide (1-&gt;4)-beta-linkages in chitin and chitodextrins.</text>
        <dbReference type="EC" id="3.2.1.14"/>
    </reaction>
</comment>
<dbReference type="SMART" id="SM00636">
    <property type="entry name" value="Glyco_18"/>
    <property type="match status" value="1"/>
</dbReference>
<dbReference type="InterPro" id="IPR001579">
    <property type="entry name" value="Glyco_hydro_18_chit_AS"/>
</dbReference>
<gene>
    <name evidence="15" type="primary">20345930</name>
    <name evidence="14" type="ORF">GGTG_05472</name>
</gene>
<comment type="subcellular location">
    <subcellularLocation>
        <location evidence="2">Secreted</location>
    </subcellularLocation>
</comment>
<feature type="domain" description="GH18" evidence="13">
    <location>
        <begin position="74"/>
        <end position="456"/>
    </location>
</feature>
<proteinExistence type="inferred from homology"/>
<feature type="signal peptide" evidence="12">
    <location>
        <begin position="1"/>
        <end position="22"/>
    </location>
</feature>
<feature type="chain" id="PRO_5015094545" description="chitinase" evidence="12">
    <location>
        <begin position="23"/>
        <end position="458"/>
    </location>
</feature>
<evidence type="ECO:0000256" key="8">
    <source>
        <dbReference type="ARBA" id="ARBA00023277"/>
    </source>
</evidence>
<dbReference type="PROSITE" id="PS01095">
    <property type="entry name" value="GH18_1"/>
    <property type="match status" value="1"/>
</dbReference>
<dbReference type="PANTHER" id="PTHR11177">
    <property type="entry name" value="CHITINASE"/>
    <property type="match status" value="1"/>
</dbReference>
<dbReference type="Gene3D" id="3.10.50.10">
    <property type="match status" value="1"/>
</dbReference>
<evidence type="ECO:0000256" key="3">
    <source>
        <dbReference type="ARBA" id="ARBA00008682"/>
    </source>
</evidence>
<reference evidence="14" key="3">
    <citation type="submission" date="2010-09" db="EMBL/GenBank/DDBJ databases">
        <title>Annotation of Gaeumannomyces graminis var. tritici R3-111a-1.</title>
        <authorList>
            <consortium name="The Broad Institute Genome Sequencing Platform"/>
            <person name="Ma L.-J."/>
            <person name="Dead R."/>
            <person name="Young S.K."/>
            <person name="Zeng Q."/>
            <person name="Gargeya S."/>
            <person name="Fitzgerald M."/>
            <person name="Haas B."/>
            <person name="Abouelleil A."/>
            <person name="Alvarado L."/>
            <person name="Arachchi H.M."/>
            <person name="Berlin A."/>
            <person name="Brown A."/>
            <person name="Chapman S.B."/>
            <person name="Chen Z."/>
            <person name="Dunbar C."/>
            <person name="Freedman E."/>
            <person name="Gearin G."/>
            <person name="Gellesch M."/>
            <person name="Goldberg J."/>
            <person name="Griggs A."/>
            <person name="Gujja S."/>
            <person name="Heiman D."/>
            <person name="Howarth C."/>
            <person name="Larson L."/>
            <person name="Lui A."/>
            <person name="MacDonald P.J.P."/>
            <person name="Mehta T."/>
            <person name="Montmayeur A."/>
            <person name="Murphy C."/>
            <person name="Neiman D."/>
            <person name="Pearson M."/>
            <person name="Priest M."/>
            <person name="Roberts A."/>
            <person name="Saif S."/>
            <person name="Shea T."/>
            <person name="Shenoy N."/>
            <person name="Sisk P."/>
            <person name="Stolte C."/>
            <person name="Sykes S."/>
            <person name="Yandava C."/>
            <person name="Wortman J."/>
            <person name="Nusbaum C."/>
            <person name="Birren B."/>
        </authorList>
    </citation>
    <scope>NUCLEOTIDE SEQUENCE</scope>
    <source>
        <strain evidence="14">R3-111a-1</strain>
    </source>
</reference>
<evidence type="ECO:0000256" key="10">
    <source>
        <dbReference type="ARBA" id="ARBA00023326"/>
    </source>
</evidence>
<keyword evidence="9 11" id="KW-0326">Glycosidase</keyword>
<accession>J3NW09</accession>
<evidence type="ECO:0000256" key="4">
    <source>
        <dbReference type="ARBA" id="ARBA00012729"/>
    </source>
</evidence>
<dbReference type="InterPro" id="IPR011583">
    <property type="entry name" value="Chitinase_II/V-like_cat"/>
</dbReference>
<dbReference type="InterPro" id="IPR017853">
    <property type="entry name" value="GH"/>
</dbReference>
<keyword evidence="10" id="KW-0624">Polysaccharide degradation</keyword>
<reference evidence="15" key="5">
    <citation type="submission" date="2018-04" db="UniProtKB">
        <authorList>
            <consortium name="EnsemblFungi"/>
        </authorList>
    </citation>
    <scope>IDENTIFICATION</scope>
    <source>
        <strain evidence="15">R3-111a-1</strain>
    </source>
</reference>
<reference evidence="15" key="4">
    <citation type="journal article" date="2015" name="G3 (Bethesda)">
        <title>Genome sequences of three phytopathogenic species of the Magnaporthaceae family of fungi.</title>
        <authorList>
            <person name="Okagaki L.H."/>
            <person name="Nunes C.C."/>
            <person name="Sailsbery J."/>
            <person name="Clay B."/>
            <person name="Brown D."/>
            <person name="John T."/>
            <person name="Oh Y."/>
            <person name="Young N."/>
            <person name="Fitzgerald M."/>
            <person name="Haas B.J."/>
            <person name="Zeng Q."/>
            <person name="Young S."/>
            <person name="Adiconis X."/>
            <person name="Fan L."/>
            <person name="Levin J.Z."/>
            <person name="Mitchell T.K."/>
            <person name="Okubara P.A."/>
            <person name="Farman M.L."/>
            <person name="Kohn L.M."/>
            <person name="Birren B."/>
            <person name="Ma L.-J."/>
            <person name="Dean R.A."/>
        </authorList>
    </citation>
    <scope>NUCLEOTIDE SEQUENCE</scope>
    <source>
        <strain evidence="15">R3-111a-1</strain>
    </source>
</reference>
<evidence type="ECO:0000259" key="13">
    <source>
        <dbReference type="PROSITE" id="PS51910"/>
    </source>
</evidence>
<evidence type="ECO:0000256" key="1">
    <source>
        <dbReference type="ARBA" id="ARBA00000822"/>
    </source>
</evidence>
<reference evidence="16" key="1">
    <citation type="submission" date="2010-07" db="EMBL/GenBank/DDBJ databases">
        <title>The genome sequence of Gaeumannomyces graminis var. tritici strain R3-111a-1.</title>
        <authorList>
            <consortium name="The Broad Institute Genome Sequencing Platform"/>
            <person name="Ma L.-J."/>
            <person name="Dead R."/>
            <person name="Young S."/>
            <person name="Zeng Q."/>
            <person name="Koehrsen M."/>
            <person name="Alvarado L."/>
            <person name="Berlin A."/>
            <person name="Chapman S.B."/>
            <person name="Chen Z."/>
            <person name="Freedman E."/>
            <person name="Gellesch M."/>
            <person name="Goldberg J."/>
            <person name="Griggs A."/>
            <person name="Gujja S."/>
            <person name="Heilman E.R."/>
            <person name="Heiman D."/>
            <person name="Hepburn T."/>
            <person name="Howarth C."/>
            <person name="Jen D."/>
            <person name="Larson L."/>
            <person name="Mehta T."/>
            <person name="Neiman D."/>
            <person name="Pearson M."/>
            <person name="Roberts A."/>
            <person name="Saif S."/>
            <person name="Shea T."/>
            <person name="Shenoy N."/>
            <person name="Sisk P."/>
            <person name="Stolte C."/>
            <person name="Sykes S."/>
            <person name="Walk T."/>
            <person name="White J."/>
            <person name="Yandava C."/>
            <person name="Haas B."/>
            <person name="Nusbaum C."/>
            <person name="Birren B."/>
        </authorList>
    </citation>
    <scope>NUCLEOTIDE SEQUENCE [LARGE SCALE GENOMIC DNA]</scope>
    <source>
        <strain evidence="16">R3-111a-1</strain>
    </source>
</reference>
<reference evidence="14" key="2">
    <citation type="submission" date="2010-07" db="EMBL/GenBank/DDBJ databases">
        <authorList>
            <consortium name="The Broad Institute Genome Sequencing Platform"/>
            <consortium name="Broad Institute Genome Sequencing Center for Infectious Disease"/>
            <person name="Ma L.-J."/>
            <person name="Dead R."/>
            <person name="Young S."/>
            <person name="Zeng Q."/>
            <person name="Koehrsen M."/>
            <person name="Alvarado L."/>
            <person name="Berlin A."/>
            <person name="Chapman S.B."/>
            <person name="Chen Z."/>
            <person name="Freedman E."/>
            <person name="Gellesch M."/>
            <person name="Goldberg J."/>
            <person name="Griggs A."/>
            <person name="Gujja S."/>
            <person name="Heilman E.R."/>
            <person name="Heiman D."/>
            <person name="Hepburn T."/>
            <person name="Howarth C."/>
            <person name="Jen D."/>
            <person name="Larson L."/>
            <person name="Mehta T."/>
            <person name="Neiman D."/>
            <person name="Pearson M."/>
            <person name="Roberts A."/>
            <person name="Saif S."/>
            <person name="Shea T."/>
            <person name="Shenoy N."/>
            <person name="Sisk P."/>
            <person name="Stolte C."/>
            <person name="Sykes S."/>
            <person name="Walk T."/>
            <person name="White J."/>
            <person name="Yandava C."/>
            <person name="Haas B."/>
            <person name="Nusbaum C."/>
            <person name="Birren B."/>
        </authorList>
    </citation>
    <scope>NUCLEOTIDE SEQUENCE</scope>
    <source>
        <strain evidence="14">R3-111a-1</strain>
    </source>
</reference>
<evidence type="ECO:0000313" key="15">
    <source>
        <dbReference type="EnsemblFungi" id="EJT75539"/>
    </source>
</evidence>
<evidence type="ECO:0000313" key="16">
    <source>
        <dbReference type="Proteomes" id="UP000006039"/>
    </source>
</evidence>
<dbReference type="SUPFAM" id="SSF51445">
    <property type="entry name" value="(Trans)glycosidases"/>
    <property type="match status" value="1"/>
</dbReference>
<dbReference type="InterPro" id="IPR050314">
    <property type="entry name" value="Glycosyl_Hydrlase_18"/>
</dbReference>
<keyword evidence="5" id="KW-0964">Secreted</keyword>
<comment type="similarity">
    <text evidence="3">Belongs to the glycosyl hydrolase 18 family. Chitinase class V subfamily.</text>
</comment>
<dbReference type="GeneID" id="20345930"/>
<evidence type="ECO:0000256" key="2">
    <source>
        <dbReference type="ARBA" id="ARBA00004613"/>
    </source>
</evidence>
<organism evidence="14">
    <name type="scientific">Gaeumannomyces tritici (strain R3-111a-1)</name>
    <name type="common">Wheat and barley take-all root rot fungus</name>
    <name type="synonym">Gaeumannomyces graminis var. tritici</name>
    <dbReference type="NCBI Taxonomy" id="644352"/>
    <lineage>
        <taxon>Eukaryota</taxon>
        <taxon>Fungi</taxon>
        <taxon>Dikarya</taxon>
        <taxon>Ascomycota</taxon>
        <taxon>Pezizomycotina</taxon>
        <taxon>Sordariomycetes</taxon>
        <taxon>Sordariomycetidae</taxon>
        <taxon>Magnaporthales</taxon>
        <taxon>Magnaporthaceae</taxon>
        <taxon>Gaeumannomyces</taxon>
    </lineage>
</organism>
<evidence type="ECO:0000256" key="7">
    <source>
        <dbReference type="ARBA" id="ARBA00023024"/>
    </source>
</evidence>
<dbReference type="VEuPathDB" id="FungiDB:GGTG_05472"/>
<dbReference type="GO" id="GO:0008843">
    <property type="term" value="F:endochitinase activity"/>
    <property type="evidence" value="ECO:0007669"/>
    <property type="project" value="UniProtKB-EC"/>
</dbReference>
<name>J3NW09_GAET3</name>
<dbReference type="Gene3D" id="3.20.20.80">
    <property type="entry name" value="Glycosidases"/>
    <property type="match status" value="1"/>
</dbReference>
<protein>
    <recommendedName>
        <fullName evidence="4">chitinase</fullName>
        <ecNumber evidence="4">3.2.1.14</ecNumber>
    </recommendedName>
</protein>
<dbReference type="RefSeq" id="XP_009221539.1">
    <property type="nucleotide sequence ID" value="XM_009223275.1"/>
</dbReference>
<dbReference type="GO" id="GO:0006032">
    <property type="term" value="P:chitin catabolic process"/>
    <property type="evidence" value="ECO:0007669"/>
    <property type="project" value="UniProtKB-KW"/>
</dbReference>
<dbReference type="OrthoDB" id="76388at2759"/>
<dbReference type="HOGENOM" id="CLU_002833_6_1_1"/>
<evidence type="ECO:0000256" key="6">
    <source>
        <dbReference type="ARBA" id="ARBA00022801"/>
    </source>
</evidence>
<dbReference type="GO" id="GO:0000272">
    <property type="term" value="P:polysaccharide catabolic process"/>
    <property type="evidence" value="ECO:0007669"/>
    <property type="project" value="UniProtKB-KW"/>
</dbReference>
<dbReference type="EnsemblFungi" id="EJT75539">
    <property type="protein sequence ID" value="EJT75539"/>
    <property type="gene ID" value="GGTG_05472"/>
</dbReference>